<name>A0A4Y2FC73_ARAVE</name>
<evidence type="ECO:0008006" key="3">
    <source>
        <dbReference type="Google" id="ProtNLM"/>
    </source>
</evidence>
<proteinExistence type="predicted"/>
<dbReference type="SUPFAM" id="SSF56219">
    <property type="entry name" value="DNase I-like"/>
    <property type="match status" value="1"/>
</dbReference>
<dbReference type="Proteomes" id="UP000499080">
    <property type="component" value="Unassembled WGS sequence"/>
</dbReference>
<protein>
    <recommendedName>
        <fullName evidence="3">Endonuclease/exonuclease/phosphatase domain-containing protein</fullName>
    </recommendedName>
</protein>
<organism evidence="1 2">
    <name type="scientific">Araneus ventricosus</name>
    <name type="common">Orbweaver spider</name>
    <name type="synonym">Epeira ventricosa</name>
    <dbReference type="NCBI Taxonomy" id="182803"/>
    <lineage>
        <taxon>Eukaryota</taxon>
        <taxon>Metazoa</taxon>
        <taxon>Ecdysozoa</taxon>
        <taxon>Arthropoda</taxon>
        <taxon>Chelicerata</taxon>
        <taxon>Arachnida</taxon>
        <taxon>Araneae</taxon>
        <taxon>Araneomorphae</taxon>
        <taxon>Entelegynae</taxon>
        <taxon>Araneoidea</taxon>
        <taxon>Araneidae</taxon>
        <taxon>Araneus</taxon>
    </lineage>
</organism>
<keyword evidence="2" id="KW-1185">Reference proteome</keyword>
<accession>A0A4Y2FC73</accession>
<reference evidence="1 2" key="1">
    <citation type="journal article" date="2019" name="Sci. Rep.">
        <title>Orb-weaving spider Araneus ventricosus genome elucidates the spidroin gene catalogue.</title>
        <authorList>
            <person name="Kono N."/>
            <person name="Nakamura H."/>
            <person name="Ohtoshi R."/>
            <person name="Moran D.A.P."/>
            <person name="Shinohara A."/>
            <person name="Yoshida Y."/>
            <person name="Fujiwara M."/>
            <person name="Mori M."/>
            <person name="Tomita M."/>
            <person name="Arakawa K."/>
        </authorList>
    </citation>
    <scope>NUCLEOTIDE SEQUENCE [LARGE SCALE GENOMIC DNA]</scope>
</reference>
<comment type="caution">
    <text evidence="1">The sequence shown here is derived from an EMBL/GenBank/DDBJ whole genome shotgun (WGS) entry which is preliminary data.</text>
</comment>
<dbReference type="OrthoDB" id="6411667at2759"/>
<dbReference type="EMBL" id="BGPR01000831">
    <property type="protein sequence ID" value="GBM37174.1"/>
    <property type="molecule type" value="Genomic_DNA"/>
</dbReference>
<dbReference type="InterPro" id="IPR036691">
    <property type="entry name" value="Endo/exonu/phosph_ase_sf"/>
</dbReference>
<evidence type="ECO:0000313" key="2">
    <source>
        <dbReference type="Proteomes" id="UP000499080"/>
    </source>
</evidence>
<sequence>MKYSESSFLIDQEFDIDKDVPIIIMGDFNIDAGRNEKAFDFLKHNFNLNMVPRNYPSTLEGNLSTHSRVYSIDDARSSHPTKEEMSLKPEVCVWSSVKCALQNFPVYENPDAVSMVKKVECIFNQTMNSEKCISIQKLFQRKEN</sequence>
<gene>
    <name evidence="1" type="ORF">AVEN_14949_1</name>
</gene>
<dbReference type="AlphaFoldDB" id="A0A4Y2FC73"/>
<evidence type="ECO:0000313" key="1">
    <source>
        <dbReference type="EMBL" id="GBM37174.1"/>
    </source>
</evidence>